<accession>A0A4R3LCG2</accession>
<reference evidence="7 8" key="1">
    <citation type="submission" date="2019-03" db="EMBL/GenBank/DDBJ databases">
        <title>Genomic Encyclopedia of Type Strains, Phase IV (KMG-IV): sequencing the most valuable type-strain genomes for metagenomic binning, comparative biology and taxonomic classification.</title>
        <authorList>
            <person name="Goeker M."/>
        </authorList>
    </citation>
    <scope>NUCLEOTIDE SEQUENCE [LARGE SCALE GENOMIC DNA]</scope>
    <source>
        <strain evidence="7 8">DSM 21944</strain>
    </source>
</reference>
<keyword evidence="5" id="KW-0564">Palmitate</keyword>
<keyword evidence="4" id="KW-0472">Membrane</keyword>
<keyword evidence="3" id="KW-0732">Signal</keyword>
<dbReference type="EMBL" id="SMAF01000020">
    <property type="protein sequence ID" value="TCS95136.1"/>
    <property type="molecule type" value="Genomic_DNA"/>
</dbReference>
<proteinExistence type="inferred from homology"/>
<dbReference type="InterPro" id="IPR012556">
    <property type="entry name" value="Entericidin"/>
</dbReference>
<evidence type="ECO:0000256" key="5">
    <source>
        <dbReference type="ARBA" id="ARBA00023139"/>
    </source>
</evidence>
<evidence type="ECO:0000256" key="4">
    <source>
        <dbReference type="ARBA" id="ARBA00023136"/>
    </source>
</evidence>
<comment type="caution">
    <text evidence="7">The sequence shown here is derived from an EMBL/GenBank/DDBJ whole genome shotgun (WGS) entry which is preliminary data.</text>
</comment>
<protein>
    <submittedName>
        <fullName evidence="7">Putative small secreted protein</fullName>
    </submittedName>
</protein>
<evidence type="ECO:0000256" key="3">
    <source>
        <dbReference type="ARBA" id="ARBA00022729"/>
    </source>
</evidence>
<evidence type="ECO:0000256" key="6">
    <source>
        <dbReference type="ARBA" id="ARBA00023288"/>
    </source>
</evidence>
<sequence length="53" mass="5867">MIRNENTVVRYILAAVALAFVLPQLTGCNTMHGAGQDIERAGEKIQEKVEDHD</sequence>
<dbReference type="GO" id="GO:0016020">
    <property type="term" value="C:membrane"/>
    <property type="evidence" value="ECO:0007669"/>
    <property type="project" value="InterPro"/>
</dbReference>
<evidence type="ECO:0000256" key="1">
    <source>
        <dbReference type="ARBA" id="ARBA00010296"/>
    </source>
</evidence>
<organism evidence="7 8">
    <name type="scientific">Pseudofulvimonas gallinarii</name>
    <dbReference type="NCBI Taxonomy" id="634155"/>
    <lineage>
        <taxon>Bacteria</taxon>
        <taxon>Pseudomonadati</taxon>
        <taxon>Pseudomonadota</taxon>
        <taxon>Gammaproteobacteria</taxon>
        <taxon>Lysobacterales</taxon>
        <taxon>Rhodanobacteraceae</taxon>
        <taxon>Pseudofulvimonas</taxon>
    </lineage>
</organism>
<name>A0A4R3LCG2_9GAMM</name>
<comment type="similarity">
    <text evidence="1">Belongs to the EcnA/EcnB lipoprotein family.</text>
</comment>
<dbReference type="Proteomes" id="UP000294599">
    <property type="component" value="Unassembled WGS sequence"/>
</dbReference>
<keyword evidence="6" id="KW-0449">Lipoprotein</keyword>
<dbReference type="GO" id="GO:0009636">
    <property type="term" value="P:response to toxic substance"/>
    <property type="evidence" value="ECO:0007669"/>
    <property type="project" value="InterPro"/>
</dbReference>
<dbReference type="AlphaFoldDB" id="A0A4R3LCG2"/>
<gene>
    <name evidence="7" type="ORF">EDC25_12025</name>
</gene>
<evidence type="ECO:0000313" key="8">
    <source>
        <dbReference type="Proteomes" id="UP000294599"/>
    </source>
</evidence>
<keyword evidence="2" id="KW-1003">Cell membrane</keyword>
<dbReference type="Pfam" id="PF08085">
    <property type="entry name" value="Entericidin"/>
    <property type="match status" value="1"/>
</dbReference>
<evidence type="ECO:0000313" key="7">
    <source>
        <dbReference type="EMBL" id="TCS95136.1"/>
    </source>
</evidence>
<keyword evidence="8" id="KW-1185">Reference proteome</keyword>
<dbReference type="OrthoDB" id="9181810at2"/>
<dbReference type="RefSeq" id="WP_123521238.1">
    <property type="nucleotide sequence ID" value="NZ_JBHLWF010000082.1"/>
</dbReference>
<evidence type="ECO:0000256" key="2">
    <source>
        <dbReference type="ARBA" id="ARBA00022475"/>
    </source>
</evidence>